<reference evidence="1 2" key="1">
    <citation type="journal article" date="2011" name="J. Bacteriol.">
        <title>Genome sequence of 'Pedosphaera parvula' Ellin514, an aerobic Verrucomicrobial isolate from pasture soil.</title>
        <authorList>
            <person name="Kant R."/>
            <person name="van Passel M.W."/>
            <person name="Sangwan P."/>
            <person name="Palva A."/>
            <person name="Lucas S."/>
            <person name="Copeland A."/>
            <person name="Lapidus A."/>
            <person name="Glavina Del Rio T."/>
            <person name="Dalin E."/>
            <person name="Tice H."/>
            <person name="Bruce D."/>
            <person name="Goodwin L."/>
            <person name="Pitluck S."/>
            <person name="Chertkov O."/>
            <person name="Larimer F.W."/>
            <person name="Land M.L."/>
            <person name="Hauser L."/>
            <person name="Brettin T.S."/>
            <person name="Detter J.C."/>
            <person name="Han S."/>
            <person name="de Vos W.M."/>
            <person name="Janssen P.H."/>
            <person name="Smidt H."/>
        </authorList>
    </citation>
    <scope>NUCLEOTIDE SEQUENCE [LARGE SCALE GENOMIC DNA]</scope>
    <source>
        <strain evidence="1 2">Ellin514</strain>
    </source>
</reference>
<name>B9XA12_PEDPL</name>
<evidence type="ECO:0000313" key="1">
    <source>
        <dbReference type="EMBL" id="EEF63353.1"/>
    </source>
</evidence>
<dbReference type="RefSeq" id="WP_007412660.1">
    <property type="nucleotide sequence ID" value="NZ_ABOX02000001.1"/>
</dbReference>
<organism evidence="1 2">
    <name type="scientific">Pedosphaera parvula (strain Ellin514)</name>
    <dbReference type="NCBI Taxonomy" id="320771"/>
    <lineage>
        <taxon>Bacteria</taxon>
        <taxon>Pseudomonadati</taxon>
        <taxon>Verrucomicrobiota</taxon>
        <taxon>Pedosphaerae</taxon>
        <taxon>Pedosphaerales</taxon>
        <taxon>Pedosphaeraceae</taxon>
        <taxon>Pedosphaera</taxon>
    </lineage>
</organism>
<dbReference type="AlphaFoldDB" id="B9XA12"/>
<gene>
    <name evidence="1" type="ORF">Cflav_PD5988</name>
</gene>
<comment type="caution">
    <text evidence="1">The sequence shown here is derived from an EMBL/GenBank/DDBJ whole genome shotgun (WGS) entry which is preliminary data.</text>
</comment>
<proteinExistence type="predicted"/>
<keyword evidence="2" id="KW-1185">Reference proteome</keyword>
<dbReference type="Proteomes" id="UP000003688">
    <property type="component" value="Unassembled WGS sequence"/>
</dbReference>
<sequence length="157" mass="18179">MSKVYLSLHHGRRTPDESLSDWGPDGPIFGPFDWVHTTYAADVRCGDNDGSNLIELHIDEDCLYYGGMWYGDWSVFAGELDEQQQARLTIADENKTITLHQWKQALEMQSKARFGLELNDIGEEDDFKDAWSEGDKPDEYLDWVKEKRDLTEIKEVM</sequence>
<evidence type="ECO:0000313" key="2">
    <source>
        <dbReference type="Proteomes" id="UP000003688"/>
    </source>
</evidence>
<protein>
    <submittedName>
        <fullName evidence="1">Uncharacterized protein</fullName>
    </submittedName>
</protein>
<dbReference type="OrthoDB" id="1551172at2"/>
<dbReference type="STRING" id="320771.Cflav_PD5988"/>
<accession>B9XA12</accession>
<dbReference type="EMBL" id="ABOX02000001">
    <property type="protein sequence ID" value="EEF63353.1"/>
    <property type="molecule type" value="Genomic_DNA"/>
</dbReference>